<keyword evidence="6 7" id="KW-0472">Membrane</keyword>
<dbReference type="InterPro" id="IPR013057">
    <property type="entry name" value="AA_transpt_TM"/>
</dbReference>
<evidence type="ECO:0000256" key="6">
    <source>
        <dbReference type="ARBA" id="ARBA00023136"/>
    </source>
</evidence>
<dbReference type="EMBL" id="JAMZMK010010872">
    <property type="protein sequence ID" value="KAI7729970.1"/>
    <property type="molecule type" value="Genomic_DNA"/>
</dbReference>
<accession>A0AAD5G5U7</accession>
<keyword evidence="4" id="KW-0029">Amino-acid transport</keyword>
<evidence type="ECO:0000256" key="1">
    <source>
        <dbReference type="ARBA" id="ARBA00004370"/>
    </source>
</evidence>
<keyword evidence="10" id="KW-1185">Reference proteome</keyword>
<dbReference type="GO" id="GO:0016020">
    <property type="term" value="C:membrane"/>
    <property type="evidence" value="ECO:0007669"/>
    <property type="project" value="UniProtKB-SubCell"/>
</dbReference>
<dbReference type="AlphaFoldDB" id="A0AAD5G5U7"/>
<protein>
    <recommendedName>
        <fullName evidence="8">Amino acid transporter transmembrane domain-containing protein</fullName>
    </recommendedName>
</protein>
<evidence type="ECO:0000256" key="7">
    <source>
        <dbReference type="SAM" id="Phobius"/>
    </source>
</evidence>
<evidence type="ECO:0000256" key="5">
    <source>
        <dbReference type="ARBA" id="ARBA00022989"/>
    </source>
</evidence>
<comment type="caution">
    <text evidence="9">The sequence shown here is derived from an EMBL/GenBank/DDBJ whole genome shotgun (WGS) entry which is preliminary data.</text>
</comment>
<evidence type="ECO:0000259" key="8">
    <source>
        <dbReference type="Pfam" id="PF01490"/>
    </source>
</evidence>
<proteinExistence type="predicted"/>
<keyword evidence="5 7" id="KW-1133">Transmembrane helix</keyword>
<evidence type="ECO:0000256" key="2">
    <source>
        <dbReference type="ARBA" id="ARBA00022448"/>
    </source>
</evidence>
<dbReference type="Proteomes" id="UP001206925">
    <property type="component" value="Unassembled WGS sequence"/>
</dbReference>
<feature type="transmembrane region" description="Helical" evidence="7">
    <location>
        <begin position="27"/>
        <end position="48"/>
    </location>
</feature>
<dbReference type="GO" id="GO:0006865">
    <property type="term" value="P:amino acid transport"/>
    <property type="evidence" value="ECO:0007669"/>
    <property type="project" value="UniProtKB-KW"/>
</dbReference>
<feature type="domain" description="Amino acid transporter transmembrane" evidence="8">
    <location>
        <begin position="24"/>
        <end position="134"/>
    </location>
</feature>
<evidence type="ECO:0000313" key="9">
    <source>
        <dbReference type="EMBL" id="KAI7729970.1"/>
    </source>
</evidence>
<gene>
    <name evidence="9" type="ORF">M8C21_008134</name>
</gene>
<dbReference type="Pfam" id="PF01490">
    <property type="entry name" value="Aa_trans"/>
    <property type="match status" value="1"/>
</dbReference>
<keyword evidence="2" id="KW-0813">Transport</keyword>
<comment type="subcellular location">
    <subcellularLocation>
        <location evidence="1">Membrane</location>
    </subcellularLocation>
</comment>
<sequence>MMKTLEVDDGFRKNLDDNGQEKRTGTLVTASAHIIMVVIGSGVLYLAWAIAQLGWVSGPTFLMAFSFITYFTSTLRADAYRSPDLVSNKRNYTYIDVVCANLGGKEVQLCGIAQYANLVGVTIGYTITASINMV</sequence>
<keyword evidence="3 7" id="KW-0812">Transmembrane</keyword>
<reference evidence="9" key="1">
    <citation type="submission" date="2022-06" db="EMBL/GenBank/DDBJ databases">
        <title>Uncovering the hologenomic basis of an extraordinary plant invasion.</title>
        <authorList>
            <person name="Bieker V.C."/>
            <person name="Martin M.D."/>
            <person name="Gilbert T."/>
            <person name="Hodgins K."/>
            <person name="Battlay P."/>
            <person name="Petersen B."/>
            <person name="Wilson J."/>
        </authorList>
    </citation>
    <scope>NUCLEOTIDE SEQUENCE</scope>
    <source>
        <strain evidence="9">AA19_3_7</strain>
        <tissue evidence="9">Leaf</tissue>
    </source>
</reference>
<evidence type="ECO:0000256" key="4">
    <source>
        <dbReference type="ARBA" id="ARBA00022970"/>
    </source>
</evidence>
<evidence type="ECO:0000313" key="10">
    <source>
        <dbReference type="Proteomes" id="UP001206925"/>
    </source>
</evidence>
<organism evidence="9 10">
    <name type="scientific">Ambrosia artemisiifolia</name>
    <name type="common">Common ragweed</name>
    <dbReference type="NCBI Taxonomy" id="4212"/>
    <lineage>
        <taxon>Eukaryota</taxon>
        <taxon>Viridiplantae</taxon>
        <taxon>Streptophyta</taxon>
        <taxon>Embryophyta</taxon>
        <taxon>Tracheophyta</taxon>
        <taxon>Spermatophyta</taxon>
        <taxon>Magnoliopsida</taxon>
        <taxon>eudicotyledons</taxon>
        <taxon>Gunneridae</taxon>
        <taxon>Pentapetalae</taxon>
        <taxon>asterids</taxon>
        <taxon>campanulids</taxon>
        <taxon>Asterales</taxon>
        <taxon>Asteraceae</taxon>
        <taxon>Asteroideae</taxon>
        <taxon>Heliantheae alliance</taxon>
        <taxon>Heliantheae</taxon>
        <taxon>Ambrosia</taxon>
    </lineage>
</organism>
<feature type="transmembrane region" description="Helical" evidence="7">
    <location>
        <begin position="54"/>
        <end position="72"/>
    </location>
</feature>
<name>A0AAD5G5U7_AMBAR</name>
<evidence type="ECO:0000256" key="3">
    <source>
        <dbReference type="ARBA" id="ARBA00022692"/>
    </source>
</evidence>
<dbReference type="PANTHER" id="PTHR48017">
    <property type="entry name" value="OS05G0424000 PROTEIN-RELATED"/>
    <property type="match status" value="1"/>
</dbReference>